<dbReference type="Gene3D" id="3.10.20.90">
    <property type="entry name" value="Phosphatidylinositol 3-kinase Catalytic Subunit, Chain A, domain 1"/>
    <property type="match status" value="2"/>
</dbReference>
<dbReference type="GO" id="GO:0007160">
    <property type="term" value="P:cell-matrix adhesion"/>
    <property type="evidence" value="ECO:0007669"/>
    <property type="project" value="TreeGrafter"/>
</dbReference>
<dbReference type="AlphaFoldDB" id="A0A6J2I4V1"/>
<dbReference type="GO" id="GO:0007229">
    <property type="term" value="P:integrin-mediated signaling pathway"/>
    <property type="evidence" value="ECO:0007669"/>
    <property type="project" value="InterPro"/>
</dbReference>
<dbReference type="CDD" id="cd01237">
    <property type="entry name" value="PH_fermitin"/>
    <property type="match status" value="1"/>
</dbReference>
<dbReference type="SUPFAM" id="SSF50729">
    <property type="entry name" value="PH domain-like"/>
    <property type="match status" value="2"/>
</dbReference>
<dbReference type="PROSITE" id="PS00660">
    <property type="entry name" value="FERM_1"/>
    <property type="match status" value="1"/>
</dbReference>
<keyword evidence="6" id="KW-0966">Cell projection</keyword>
<dbReference type="GO" id="GO:0042995">
    <property type="term" value="C:cell projection"/>
    <property type="evidence" value="ECO:0007669"/>
    <property type="project" value="UniProtKB-SubCell"/>
</dbReference>
<dbReference type="PROSITE" id="PS50003">
    <property type="entry name" value="PH_DOMAIN"/>
    <property type="match status" value="1"/>
</dbReference>
<gene>
    <name evidence="9" type="primary">FERMT1</name>
</gene>
<comment type="similarity">
    <text evidence="3">Belongs to the kindlin family.</text>
</comment>
<sequence length="675" mass="77093">MSSSTDYGSHTWELLLTVDHQHEGVEKEFLLQVTGDLHIGGLMLKLVEKMNISQDWSDYAFWWEQKKCWLLKTHWTLDKCGVQADAKLFFTPQHKMLRLRLPNMKTVRLKVSFSTMVFRAVSDICKILNIRRSEELSLLKQSGDTLKKKKKKDKNSKEPVTEDILNLCNSPASSGLPANPGLYSKTMTPIYDPVSGSPASSTITWFSDSPLTEQNCNVLALSYPNCSPEMLAEMYQPRSLADKAKLNAGWLDSSRSLMEQGVLEEDQLLLRFKYYTFFDLNPKYDAVRINQLYEQARWAILLEEIDCTEEEMLIFAAIQYHVSKLSLSSEAQDSTCESEVDEVEAALSNLEVTLEGGSTSNILEDITDIPKLADNLRLVRPRKLSLKAIKSYWFIFRDTSISYFKNKESAQGEPIEKLNLKGCEVVPDVNVAAKKFGIKLLIPVADGMNEVYLRCDNEDQYARWMAACVLASKGRTMADSSYQPEVQKILSFLQMKNMSAQAPSDPESVDMKPECFVSLRYTKKYKSKQLTARILEAHQNISQMSLVEAKLRFIQAWQSLPEFGLSYYIVRFKGSKKDDVLGVSYNRLIRIDMATGDPITTWRFSNMKQWNVNWEIRQVAIEFDQNVSIAFTCLSADCKIIHEYIGGYIFLSTRSKDQNETLDEELFHKLTGGQE</sequence>
<reference evidence="9" key="1">
    <citation type="submission" date="2025-08" db="UniProtKB">
        <authorList>
            <consortium name="RefSeq"/>
        </authorList>
    </citation>
    <scope>IDENTIFICATION</scope>
    <source>
        <tissue evidence="9">Muscle</tissue>
    </source>
</reference>
<dbReference type="GO" id="GO:0005178">
    <property type="term" value="F:integrin binding"/>
    <property type="evidence" value="ECO:0007669"/>
    <property type="project" value="TreeGrafter"/>
</dbReference>
<dbReference type="GO" id="GO:0005925">
    <property type="term" value="C:focal adhesion"/>
    <property type="evidence" value="ECO:0007669"/>
    <property type="project" value="TreeGrafter"/>
</dbReference>
<dbReference type="InterPro" id="IPR019748">
    <property type="entry name" value="FERM_central"/>
</dbReference>
<dbReference type="PANTHER" id="PTHR16160">
    <property type="entry name" value="FERMITIN 2-RELATED"/>
    <property type="match status" value="1"/>
</dbReference>
<dbReference type="InterPro" id="IPR019749">
    <property type="entry name" value="Band_41_domain"/>
</dbReference>
<evidence type="ECO:0000256" key="4">
    <source>
        <dbReference type="ARBA" id="ARBA00022889"/>
    </source>
</evidence>
<evidence type="ECO:0000256" key="2">
    <source>
        <dbReference type="ARBA" id="ARBA00004316"/>
    </source>
</evidence>
<protein>
    <submittedName>
        <fullName evidence="9">Fermitin family homolog 1</fullName>
    </submittedName>
</protein>
<dbReference type="Pfam" id="PF00373">
    <property type="entry name" value="FERM_M"/>
    <property type="match status" value="2"/>
</dbReference>
<dbReference type="CDD" id="cd13205">
    <property type="entry name" value="FERM_C_fermitin"/>
    <property type="match status" value="1"/>
</dbReference>
<evidence type="ECO:0000313" key="8">
    <source>
        <dbReference type="Proteomes" id="UP000504627"/>
    </source>
</evidence>
<dbReference type="SUPFAM" id="SSF47031">
    <property type="entry name" value="Second domain of FERM"/>
    <property type="match status" value="2"/>
</dbReference>
<dbReference type="Pfam" id="PF18124">
    <property type="entry name" value="Kindlin_2_N"/>
    <property type="match status" value="1"/>
</dbReference>
<keyword evidence="5" id="KW-0965">Cell junction</keyword>
<dbReference type="InterPro" id="IPR035963">
    <property type="entry name" value="FERM_2"/>
</dbReference>
<feature type="domain" description="PH" evidence="7">
    <location>
        <begin position="377"/>
        <end position="473"/>
    </location>
</feature>
<dbReference type="InterPro" id="IPR001849">
    <property type="entry name" value="PH_domain"/>
</dbReference>
<organism evidence="8 9">
    <name type="scientific">Pipra filicauda</name>
    <name type="common">Wire-tailed manakin</name>
    <dbReference type="NCBI Taxonomy" id="649802"/>
    <lineage>
        <taxon>Eukaryota</taxon>
        <taxon>Metazoa</taxon>
        <taxon>Chordata</taxon>
        <taxon>Craniata</taxon>
        <taxon>Vertebrata</taxon>
        <taxon>Euteleostomi</taxon>
        <taxon>Archelosauria</taxon>
        <taxon>Archosauria</taxon>
        <taxon>Dinosauria</taxon>
        <taxon>Saurischia</taxon>
        <taxon>Theropoda</taxon>
        <taxon>Coelurosauria</taxon>
        <taxon>Aves</taxon>
        <taxon>Neognathae</taxon>
        <taxon>Neoaves</taxon>
        <taxon>Telluraves</taxon>
        <taxon>Australaves</taxon>
        <taxon>Passeriformes</taxon>
        <taxon>Pipridae</taxon>
        <taxon>Pipra</taxon>
    </lineage>
</organism>
<dbReference type="FunFam" id="3.10.20.90:FF:000035">
    <property type="entry name" value="Fermitin family homolog 2 (Drosophila)"/>
    <property type="match status" value="1"/>
</dbReference>
<dbReference type="InterPro" id="IPR037837">
    <property type="entry name" value="PH_Kindlin/fermitin"/>
</dbReference>
<dbReference type="RefSeq" id="XP_027594443.1">
    <property type="nucleotide sequence ID" value="XM_027738642.2"/>
</dbReference>
<dbReference type="FunFam" id="2.30.29.30:FF:000037">
    <property type="entry name" value="Fermitin family homolog 2"/>
    <property type="match status" value="1"/>
</dbReference>
<dbReference type="PANTHER" id="PTHR16160:SF12">
    <property type="entry name" value="FERMITIN FAMILY HOMOLOG 1"/>
    <property type="match status" value="1"/>
</dbReference>
<evidence type="ECO:0000256" key="1">
    <source>
        <dbReference type="ARBA" id="ARBA00004282"/>
    </source>
</evidence>
<dbReference type="Proteomes" id="UP000504627">
    <property type="component" value="Unplaced"/>
</dbReference>
<dbReference type="CTD" id="55612"/>
<dbReference type="GeneID" id="113997091"/>
<dbReference type="Gene3D" id="2.30.29.30">
    <property type="entry name" value="Pleckstrin-homology domain (PH domain)/Phosphotyrosine-binding domain (PTB)"/>
    <property type="match status" value="2"/>
</dbReference>
<evidence type="ECO:0000256" key="3">
    <source>
        <dbReference type="ARBA" id="ARBA00008052"/>
    </source>
</evidence>
<evidence type="ECO:0000256" key="5">
    <source>
        <dbReference type="ARBA" id="ARBA00022949"/>
    </source>
</evidence>
<dbReference type="FunFam" id="2.30.29.30:FF:000057">
    <property type="entry name" value="Fermitin family homolog 2 (Drosophila)"/>
    <property type="match status" value="1"/>
</dbReference>
<dbReference type="InterPro" id="IPR011993">
    <property type="entry name" value="PH-like_dom_sf"/>
</dbReference>
<dbReference type="InterPro" id="IPR040790">
    <property type="entry name" value="Kindlin_2_N"/>
</dbReference>
<dbReference type="CDD" id="cd17180">
    <property type="entry name" value="FERM_F0_KIND1"/>
    <property type="match status" value="1"/>
</dbReference>
<keyword evidence="8" id="KW-1185">Reference proteome</keyword>
<evidence type="ECO:0000313" key="9">
    <source>
        <dbReference type="RefSeq" id="XP_027594443.1"/>
    </source>
</evidence>
<proteinExistence type="inferred from homology"/>
<evidence type="ECO:0000259" key="7">
    <source>
        <dbReference type="PROSITE" id="PS50003"/>
    </source>
</evidence>
<keyword evidence="4" id="KW-0130">Cell adhesion</keyword>
<dbReference type="SMART" id="SM00295">
    <property type="entry name" value="B41"/>
    <property type="match status" value="1"/>
</dbReference>
<dbReference type="InterPro" id="IPR019747">
    <property type="entry name" value="FERM_CS"/>
</dbReference>
<evidence type="ECO:0000256" key="6">
    <source>
        <dbReference type="ARBA" id="ARBA00023273"/>
    </source>
</evidence>
<name>A0A6J2I4V1_9PASS</name>
<dbReference type="SMART" id="SM00233">
    <property type="entry name" value="PH"/>
    <property type="match status" value="1"/>
</dbReference>
<accession>A0A6J2I4V1</accession>
<dbReference type="InParanoid" id="A0A6J2I4V1"/>
<comment type="subcellular location">
    <subcellularLocation>
        <location evidence="1">Cell junction</location>
    </subcellularLocation>
    <subcellularLocation>
        <location evidence="2">Cell projection</location>
    </subcellularLocation>
</comment>
<dbReference type="InterPro" id="IPR037843">
    <property type="entry name" value="Kindlin/fermitin"/>
</dbReference>